<dbReference type="InterPro" id="IPR001680">
    <property type="entry name" value="WD40_rpt"/>
</dbReference>
<feature type="repeat" description="WD" evidence="22">
    <location>
        <begin position="73"/>
        <end position="114"/>
    </location>
</feature>
<dbReference type="Pfam" id="PF00450">
    <property type="entry name" value="Peptidase_S10"/>
    <property type="match status" value="1"/>
</dbReference>
<evidence type="ECO:0000256" key="22">
    <source>
        <dbReference type="PROSITE-ProRule" id="PRU00221"/>
    </source>
</evidence>
<keyword evidence="6 24" id="KW-0121">Carboxypeptidase</keyword>
<keyword evidence="11" id="KW-0677">Repeat</keyword>
<dbReference type="GO" id="GO:0006508">
    <property type="term" value="P:proteolysis"/>
    <property type="evidence" value="ECO:0007669"/>
    <property type="project" value="UniProtKB-KW"/>
</dbReference>
<dbReference type="EMBL" id="LXFE01003037">
    <property type="protein sequence ID" value="OLL22568.1"/>
    <property type="molecule type" value="Genomic_DNA"/>
</dbReference>
<comment type="function">
    <text evidence="17">Protease with a carboxypeptidase B-like function involved in the C-terminal processing of the lysine and arginine residues from protein precursors. Promotes cell fusion and is involved in the programmed cell death.</text>
</comment>
<evidence type="ECO:0000313" key="25">
    <source>
        <dbReference type="Proteomes" id="UP000186594"/>
    </source>
</evidence>
<dbReference type="SUPFAM" id="SSF53474">
    <property type="entry name" value="alpha/beta-Hydrolases"/>
    <property type="match status" value="1"/>
</dbReference>
<evidence type="ECO:0000256" key="17">
    <source>
        <dbReference type="ARBA" id="ARBA00037042"/>
    </source>
</evidence>
<protein>
    <recommendedName>
        <fullName evidence="20">Pheromone-processing carboxypeptidase KEX1</fullName>
        <ecNumber evidence="18">3.4.16.6</ecNumber>
    </recommendedName>
    <alternativeName>
        <fullName evidence="21">Carboxypeptidase D</fullName>
    </alternativeName>
    <alternativeName>
        <fullName evidence="19">Pheromone-processing carboxypeptidase kex1</fullName>
    </alternativeName>
</protein>
<evidence type="ECO:0000256" key="8">
    <source>
        <dbReference type="ARBA" id="ARBA00022692"/>
    </source>
</evidence>
<evidence type="ECO:0000256" key="9">
    <source>
        <dbReference type="ARBA" id="ARBA00022703"/>
    </source>
</evidence>
<dbReference type="SUPFAM" id="SSF50978">
    <property type="entry name" value="WD40 repeat-like"/>
    <property type="match status" value="1"/>
</dbReference>
<gene>
    <name evidence="24" type="ORF">NEOLI_000771</name>
</gene>
<evidence type="ECO:0000256" key="2">
    <source>
        <dbReference type="ARBA" id="ARBA00004393"/>
    </source>
</evidence>
<dbReference type="PRINTS" id="PR00724">
    <property type="entry name" value="CRBOXYPTASEC"/>
</dbReference>
<evidence type="ECO:0000256" key="23">
    <source>
        <dbReference type="SAM" id="Phobius"/>
    </source>
</evidence>
<dbReference type="STRING" id="1198029.A0A1U7LIW6"/>
<evidence type="ECO:0000256" key="15">
    <source>
        <dbReference type="ARBA" id="ARBA00023136"/>
    </source>
</evidence>
<evidence type="ECO:0000256" key="20">
    <source>
        <dbReference type="ARBA" id="ARBA00040628"/>
    </source>
</evidence>
<comment type="caution">
    <text evidence="24">The sequence shown here is derived from an EMBL/GenBank/DDBJ whole genome shotgun (WGS) entry which is preliminary data.</text>
</comment>
<feature type="repeat" description="WD" evidence="22">
    <location>
        <begin position="265"/>
        <end position="299"/>
    </location>
</feature>
<comment type="subcellular location">
    <subcellularLocation>
        <location evidence="2">Golgi apparatus</location>
        <location evidence="2">trans-Golgi network membrane</location>
        <topology evidence="2">Single-pass type I membrane protein</topology>
    </subcellularLocation>
</comment>
<keyword evidence="13 23" id="KW-1133">Transmembrane helix</keyword>
<evidence type="ECO:0000256" key="21">
    <source>
        <dbReference type="ARBA" id="ARBA00042717"/>
    </source>
</evidence>
<evidence type="ECO:0000313" key="24">
    <source>
        <dbReference type="EMBL" id="OLL22568.1"/>
    </source>
</evidence>
<evidence type="ECO:0000256" key="1">
    <source>
        <dbReference type="ARBA" id="ARBA00001003"/>
    </source>
</evidence>
<evidence type="ECO:0000256" key="7">
    <source>
        <dbReference type="ARBA" id="ARBA00022670"/>
    </source>
</evidence>
<evidence type="ECO:0000256" key="5">
    <source>
        <dbReference type="ARBA" id="ARBA00022574"/>
    </source>
</evidence>
<organism evidence="24 25">
    <name type="scientific">Neolecta irregularis (strain DAH-3)</name>
    <dbReference type="NCBI Taxonomy" id="1198029"/>
    <lineage>
        <taxon>Eukaryota</taxon>
        <taxon>Fungi</taxon>
        <taxon>Dikarya</taxon>
        <taxon>Ascomycota</taxon>
        <taxon>Taphrinomycotina</taxon>
        <taxon>Neolectales</taxon>
        <taxon>Neolectaceae</taxon>
        <taxon>Neolecta</taxon>
    </lineage>
</organism>
<dbReference type="PROSITE" id="PS50294">
    <property type="entry name" value="WD_REPEATS_REGION"/>
    <property type="match status" value="2"/>
</dbReference>
<dbReference type="GO" id="GO:0004185">
    <property type="term" value="F:serine-type carboxypeptidase activity"/>
    <property type="evidence" value="ECO:0007669"/>
    <property type="project" value="UniProtKB-EC"/>
</dbReference>
<evidence type="ECO:0000256" key="10">
    <source>
        <dbReference type="ARBA" id="ARBA00022729"/>
    </source>
</evidence>
<keyword evidence="12" id="KW-0378">Hydrolase</keyword>
<dbReference type="SMART" id="SM00320">
    <property type="entry name" value="WD40"/>
    <property type="match status" value="4"/>
</dbReference>
<evidence type="ECO:0000256" key="13">
    <source>
        <dbReference type="ARBA" id="ARBA00022989"/>
    </source>
</evidence>
<evidence type="ECO:0000256" key="11">
    <source>
        <dbReference type="ARBA" id="ARBA00022737"/>
    </source>
</evidence>
<evidence type="ECO:0000256" key="18">
    <source>
        <dbReference type="ARBA" id="ARBA00038895"/>
    </source>
</evidence>
<comment type="similarity">
    <text evidence="3">Belongs to the WD repeat rae1 family.</text>
</comment>
<reference evidence="24 25" key="1">
    <citation type="submission" date="2016-04" db="EMBL/GenBank/DDBJ databases">
        <title>Evolutionary innovation and constraint leading to complex multicellularity in the Ascomycota.</title>
        <authorList>
            <person name="Cisse O."/>
            <person name="Nguyen A."/>
            <person name="Hewitt D.A."/>
            <person name="Jedd G."/>
            <person name="Stajich J.E."/>
        </authorList>
    </citation>
    <scope>NUCLEOTIDE SEQUENCE [LARGE SCALE GENOMIC DNA]</scope>
    <source>
        <strain evidence="24 25">DAH-3</strain>
    </source>
</reference>
<dbReference type="InterPro" id="IPR015943">
    <property type="entry name" value="WD40/YVTN_repeat-like_dom_sf"/>
</dbReference>
<accession>A0A1U7LIW6</accession>
<proteinExistence type="inferred from homology"/>
<evidence type="ECO:0000256" key="12">
    <source>
        <dbReference type="ARBA" id="ARBA00022801"/>
    </source>
</evidence>
<keyword evidence="5 22" id="KW-0853">WD repeat</keyword>
<dbReference type="PROSITE" id="PS00131">
    <property type="entry name" value="CARBOXYPEPT_SER_SER"/>
    <property type="match status" value="1"/>
</dbReference>
<dbReference type="InterPro" id="IPR001563">
    <property type="entry name" value="Peptidase_S10"/>
</dbReference>
<dbReference type="Pfam" id="PF00400">
    <property type="entry name" value="WD40"/>
    <property type="match status" value="4"/>
</dbReference>
<dbReference type="OrthoDB" id="443318at2759"/>
<evidence type="ECO:0000256" key="16">
    <source>
        <dbReference type="ARBA" id="ARBA00023180"/>
    </source>
</evidence>
<comment type="catalytic activity">
    <reaction evidence="1">
        <text>Preferential release of a C-terminal arginine or lysine residue.</text>
        <dbReference type="EC" id="3.4.16.6"/>
    </reaction>
</comment>
<keyword evidence="15 23" id="KW-0472">Membrane</keyword>
<dbReference type="InterPro" id="IPR018202">
    <property type="entry name" value="Ser_caboxypep_ser_AS"/>
</dbReference>
<dbReference type="InterPro" id="IPR029058">
    <property type="entry name" value="AB_hydrolase_fold"/>
</dbReference>
<dbReference type="FunFam" id="2.130.10.10:FF:000190">
    <property type="entry name" value="Nuclear pore complex subunit"/>
    <property type="match status" value="1"/>
</dbReference>
<dbReference type="Proteomes" id="UP000186594">
    <property type="component" value="Unassembled WGS sequence"/>
</dbReference>
<keyword evidence="25" id="KW-1185">Reference proteome</keyword>
<dbReference type="PROSITE" id="PS00678">
    <property type="entry name" value="WD_REPEATS_1"/>
    <property type="match status" value="1"/>
</dbReference>
<evidence type="ECO:0000256" key="14">
    <source>
        <dbReference type="ARBA" id="ARBA00023034"/>
    </source>
</evidence>
<dbReference type="AlphaFoldDB" id="A0A1U7LIW6"/>
<evidence type="ECO:0000256" key="3">
    <source>
        <dbReference type="ARBA" id="ARBA00007830"/>
    </source>
</evidence>
<dbReference type="InterPro" id="IPR019775">
    <property type="entry name" value="WD40_repeat_CS"/>
</dbReference>
<evidence type="ECO:0000256" key="19">
    <source>
        <dbReference type="ARBA" id="ARBA00040403"/>
    </source>
</evidence>
<keyword evidence="9" id="KW-0053">Apoptosis</keyword>
<feature type="transmembrane region" description="Helical" evidence="23">
    <location>
        <begin position="883"/>
        <end position="903"/>
    </location>
</feature>
<keyword evidence="10" id="KW-0732">Signal</keyword>
<dbReference type="PANTHER" id="PTHR10971">
    <property type="entry name" value="MRNA EXPORT FACTOR AND BUB3"/>
    <property type="match status" value="1"/>
</dbReference>
<dbReference type="InterPro" id="IPR036322">
    <property type="entry name" value="WD40_repeat_dom_sf"/>
</dbReference>
<dbReference type="EC" id="3.4.16.6" evidence="18"/>
<name>A0A1U7LIW6_NEOID</name>
<dbReference type="PROSITE" id="PS50082">
    <property type="entry name" value="WD_REPEATS_2"/>
    <property type="match status" value="3"/>
</dbReference>
<evidence type="ECO:0000256" key="6">
    <source>
        <dbReference type="ARBA" id="ARBA00022645"/>
    </source>
</evidence>
<evidence type="ECO:0000256" key="4">
    <source>
        <dbReference type="ARBA" id="ARBA00009431"/>
    </source>
</evidence>
<comment type="similarity">
    <text evidence="4">Belongs to the peptidase S10 family.</text>
</comment>
<dbReference type="GO" id="GO:0005794">
    <property type="term" value="C:Golgi apparatus"/>
    <property type="evidence" value="ECO:0007669"/>
    <property type="project" value="UniProtKB-SubCell"/>
</dbReference>
<feature type="repeat" description="WD" evidence="22">
    <location>
        <begin position="114"/>
        <end position="157"/>
    </location>
</feature>
<keyword evidence="14" id="KW-0333">Golgi apparatus</keyword>
<dbReference type="Gene3D" id="2.130.10.10">
    <property type="entry name" value="YVTN repeat-like/Quinoprotein amine dehydrogenase"/>
    <property type="match status" value="1"/>
</dbReference>
<dbReference type="Gene3D" id="3.40.50.1820">
    <property type="entry name" value="alpha/beta hydrolase"/>
    <property type="match status" value="1"/>
</dbReference>
<dbReference type="GO" id="GO:0006915">
    <property type="term" value="P:apoptotic process"/>
    <property type="evidence" value="ECO:0007669"/>
    <property type="project" value="UniProtKB-KW"/>
</dbReference>
<keyword evidence="16" id="KW-0325">Glycoprotein</keyword>
<sequence>MSLFGSSTTPAASATTTASPELASDFALADPPGDGITDLAFSPHADFLAVSSWDNNTRIYDIQPTGQSSGKALYSHEAAVFSTHWSFDGTKVASGGADKAARLFDLQSGQAQQVAAHDAPIRNVRFVNTPSGQCLATGSWDKTLKFWDLRQSQPAATLQLPERCYAMDAANQLLVVGTAEKKIVVVDLRSVQIHKTMDSPLKWQTRVVTCFPDASGFAVGSIEGRCGIQYIEDSKASGNFSFKCHRDSSPAGYSTSKQTLKVWSVNAISFHPQHGTFATAGSDGTINFWDKDSKHRLKGYNQSVGGPISATTFNRNGTIYAYAISYDWSQGYQKNSPSLPNKVMLHPTKDEEVKKKNGNKLFRITFEIFSSRPQTLNHIGILVTRLRLLLLLLSSLSFSFSKTASEYHVKSIPGQPPDFHPKMHAGHIELDATKNANLFFWSIENRHLADRPRTIIWLNGGPGCSSMDGALMEIGPFRTTSADELRENKYSWHQFAHLLFVDQPYGTGFSYINTDSYLHDLDEAASAFVDFLDKFMDLFPHFEDDDIYISGESYAGQYIPHFAKALLHRNESTSSHRKFNIKGLLIGNGWMDPKTQYPAYLSYSLQNGIIDNSTEGFAAINDKSTQCALSLENNFSISSPTCEAILTMILDATKTDENGKSMCTNFYDHRLKDDFPACGNNWPPDLANLVPYLRKDDVKSALHINADKKTGWVECAGGVTSTFKASNSRPSSELFPELLQQIPIVLFNGDKDIICNHIGIENMIHNMEWGSSKGLQDSAGVWAPRERWFIDTEEVGYWQYSKNLTNILFFNASHMVAFDYPDRALDMINRFMGVNVTSLSDHIKESTVGSNLNPLSLNTSPAPADSKNSTKLETVTQKAYSRAGSIALVVVIMAVGLLGWYIWRQAKRERGLWQHKRDRSGLMNEDDEINELDEFVSDSPIFDVDRRDSEQGQPRRF</sequence>
<keyword evidence="8 23" id="KW-0812">Transmembrane</keyword>
<dbReference type="FunFam" id="3.40.50.1820:FF:000121">
    <property type="entry name" value="Carboxypeptidase D"/>
    <property type="match status" value="1"/>
</dbReference>
<keyword evidence="7" id="KW-0645">Protease</keyword>